<keyword evidence="3 6" id="KW-0812">Transmembrane</keyword>
<dbReference type="PANTHER" id="PTHR31885">
    <property type="entry name" value="GH04784P"/>
    <property type="match status" value="1"/>
</dbReference>
<dbReference type="InterPro" id="IPR012506">
    <property type="entry name" value="TMEM86B-like"/>
</dbReference>
<comment type="similarity">
    <text evidence="2">Belongs to the TMEM86 family.</text>
</comment>
<evidence type="ECO:0000256" key="5">
    <source>
        <dbReference type="ARBA" id="ARBA00023136"/>
    </source>
</evidence>
<feature type="transmembrane region" description="Helical" evidence="6">
    <location>
        <begin position="169"/>
        <end position="187"/>
    </location>
</feature>
<evidence type="ECO:0000256" key="4">
    <source>
        <dbReference type="ARBA" id="ARBA00022989"/>
    </source>
</evidence>
<evidence type="ECO:0000313" key="8">
    <source>
        <dbReference type="EMBL" id="GFJ77072.1"/>
    </source>
</evidence>
<keyword evidence="5 6" id="KW-0472">Membrane</keyword>
<evidence type="ECO:0000256" key="6">
    <source>
        <dbReference type="SAM" id="Phobius"/>
    </source>
</evidence>
<dbReference type="Proteomes" id="UP000482800">
    <property type="component" value="Unassembled WGS sequence"/>
</dbReference>
<accession>A0A6V8JWP3</accession>
<feature type="chain" id="PRO_5028841180" description="Lysoplasmalogenase" evidence="7">
    <location>
        <begin position="25"/>
        <end position="232"/>
    </location>
</feature>
<evidence type="ECO:0008006" key="10">
    <source>
        <dbReference type="Google" id="ProtNLM"/>
    </source>
</evidence>
<dbReference type="PANTHER" id="PTHR31885:SF6">
    <property type="entry name" value="GH04784P"/>
    <property type="match status" value="1"/>
</dbReference>
<dbReference type="AlphaFoldDB" id="A0A6V8JWP3"/>
<evidence type="ECO:0000256" key="2">
    <source>
        <dbReference type="ARBA" id="ARBA00007375"/>
    </source>
</evidence>
<evidence type="ECO:0000313" key="9">
    <source>
        <dbReference type="Proteomes" id="UP000482800"/>
    </source>
</evidence>
<dbReference type="GO" id="GO:0016020">
    <property type="term" value="C:membrane"/>
    <property type="evidence" value="ECO:0007669"/>
    <property type="project" value="UniProtKB-SubCell"/>
</dbReference>
<feature type="transmembrane region" description="Helical" evidence="6">
    <location>
        <begin position="114"/>
        <end position="132"/>
    </location>
</feature>
<reference evidence="8 9" key="2">
    <citation type="submission" date="2020-03" db="EMBL/GenBank/DDBJ databases">
        <authorList>
            <person name="Ichikawa N."/>
            <person name="Kimura A."/>
            <person name="Kitahashi Y."/>
            <person name="Uohara A."/>
        </authorList>
    </citation>
    <scope>NUCLEOTIDE SEQUENCE [LARGE SCALE GENOMIC DNA]</scope>
    <source>
        <strain evidence="8 9">NBRC 108639</strain>
    </source>
</reference>
<keyword evidence="4 6" id="KW-1133">Transmembrane helix</keyword>
<proteinExistence type="inferred from homology"/>
<protein>
    <recommendedName>
        <fullName evidence="10">Lysoplasmalogenase</fullName>
    </recommendedName>
</protein>
<feature type="transmembrane region" description="Helical" evidence="6">
    <location>
        <begin position="144"/>
        <end position="162"/>
    </location>
</feature>
<evidence type="ECO:0000256" key="3">
    <source>
        <dbReference type="ARBA" id="ARBA00022692"/>
    </source>
</evidence>
<comment type="caution">
    <text evidence="8">The sequence shown here is derived from an EMBL/GenBank/DDBJ whole genome shotgun (WGS) entry which is preliminary data.</text>
</comment>
<sequence>MVMFRSRHAAVLYAAAGAVHVAGAAVHNDLVDDLTKPLLMPLLALYAVAAHRERGARVDRRLLLSLAFAWAGDVTLELGGTVALIVGMLFFAVAYGIYAAEFIRTGAFRRRRRWLYLAGYGAAATGALAWLWPGLHAQGVAWPMAGYAALMALMAATSTAWGRRVGVGGGLLLVSDTLIGVGLAGAAGVPGRAALVMATYLLGQAMIVAGWAARTARQPAPPASRPAVLVAA</sequence>
<keyword evidence="9" id="KW-1185">Reference proteome</keyword>
<comment type="subcellular location">
    <subcellularLocation>
        <location evidence="1">Membrane</location>
        <topology evidence="1">Multi-pass membrane protein</topology>
    </subcellularLocation>
</comment>
<name>A0A6V8JWP3_9ACTN</name>
<dbReference type="EMBL" id="BLPF01000001">
    <property type="protein sequence ID" value="GFJ77072.1"/>
    <property type="molecule type" value="Genomic_DNA"/>
</dbReference>
<feature type="signal peptide" evidence="7">
    <location>
        <begin position="1"/>
        <end position="24"/>
    </location>
</feature>
<evidence type="ECO:0000256" key="7">
    <source>
        <dbReference type="SAM" id="SignalP"/>
    </source>
</evidence>
<feature type="transmembrane region" description="Helical" evidence="6">
    <location>
        <begin position="193"/>
        <end position="213"/>
    </location>
</feature>
<evidence type="ECO:0000256" key="1">
    <source>
        <dbReference type="ARBA" id="ARBA00004141"/>
    </source>
</evidence>
<organism evidence="8 9">
    <name type="scientific">Phytohabitans houttuyneae</name>
    <dbReference type="NCBI Taxonomy" id="1076126"/>
    <lineage>
        <taxon>Bacteria</taxon>
        <taxon>Bacillati</taxon>
        <taxon>Actinomycetota</taxon>
        <taxon>Actinomycetes</taxon>
        <taxon>Micromonosporales</taxon>
        <taxon>Micromonosporaceae</taxon>
    </lineage>
</organism>
<keyword evidence="7" id="KW-0732">Signal</keyword>
<dbReference type="GO" id="GO:0016787">
    <property type="term" value="F:hydrolase activity"/>
    <property type="evidence" value="ECO:0007669"/>
    <property type="project" value="TreeGrafter"/>
</dbReference>
<dbReference type="Pfam" id="PF07947">
    <property type="entry name" value="YhhN"/>
    <property type="match status" value="1"/>
</dbReference>
<reference evidence="8 9" key="1">
    <citation type="submission" date="2020-03" db="EMBL/GenBank/DDBJ databases">
        <title>Whole genome shotgun sequence of Phytohabitans houttuyneae NBRC 108639.</title>
        <authorList>
            <person name="Komaki H."/>
            <person name="Tamura T."/>
        </authorList>
    </citation>
    <scope>NUCLEOTIDE SEQUENCE [LARGE SCALE GENOMIC DNA]</scope>
    <source>
        <strain evidence="8 9">NBRC 108639</strain>
    </source>
</reference>
<gene>
    <name evidence="8" type="ORF">Phou_012520</name>
</gene>
<feature type="transmembrane region" description="Helical" evidence="6">
    <location>
        <begin position="84"/>
        <end position="102"/>
    </location>
</feature>